<sequence>MSQAYYFVKNFNWAEVKNLLCYSTKHPELLSNNQKITRLYRASLRRMFAHKLEGYKTDFGDYNESVNEIYRDFDHMLTLKAESQELQNLFQKYEKLQEDLFDPSMLIEDCRPYSPPSARYFIWGDEALERDPFGYYKPRLMSDSRPDPNLPYFEDYPMNDSHWNIHETFPEDFDDHDYAKEEFQEQNEIASYQQQK</sequence>
<proteinExistence type="predicted"/>
<name>A0A0V0QLF6_PSEPJ</name>
<dbReference type="EMBL" id="LDAU01000152">
    <property type="protein sequence ID" value="KRX02789.1"/>
    <property type="molecule type" value="Genomic_DNA"/>
</dbReference>
<dbReference type="AlphaFoldDB" id="A0A0V0QLF6"/>
<accession>A0A0V0QLF6</accession>
<evidence type="ECO:0000313" key="2">
    <source>
        <dbReference type="Proteomes" id="UP000054937"/>
    </source>
</evidence>
<organism evidence="1 2">
    <name type="scientific">Pseudocohnilembus persalinus</name>
    <name type="common">Ciliate</name>
    <dbReference type="NCBI Taxonomy" id="266149"/>
    <lineage>
        <taxon>Eukaryota</taxon>
        <taxon>Sar</taxon>
        <taxon>Alveolata</taxon>
        <taxon>Ciliophora</taxon>
        <taxon>Intramacronucleata</taxon>
        <taxon>Oligohymenophorea</taxon>
        <taxon>Scuticociliatia</taxon>
        <taxon>Philasterida</taxon>
        <taxon>Pseudocohnilembidae</taxon>
        <taxon>Pseudocohnilembus</taxon>
    </lineage>
</organism>
<dbReference type="InParanoid" id="A0A0V0QLF6"/>
<evidence type="ECO:0000313" key="1">
    <source>
        <dbReference type="EMBL" id="KRX02789.1"/>
    </source>
</evidence>
<gene>
    <name evidence="1" type="ORF">PPERSA_02279</name>
</gene>
<protein>
    <submittedName>
        <fullName evidence="1">Uncharacterized protein</fullName>
    </submittedName>
</protein>
<dbReference type="OMA" id="AYYFVKN"/>
<dbReference type="OrthoDB" id="305324at2759"/>
<keyword evidence="2" id="KW-1185">Reference proteome</keyword>
<comment type="caution">
    <text evidence="1">The sequence shown here is derived from an EMBL/GenBank/DDBJ whole genome shotgun (WGS) entry which is preliminary data.</text>
</comment>
<reference evidence="1 2" key="1">
    <citation type="journal article" date="2015" name="Sci. Rep.">
        <title>Genome of the facultative scuticociliatosis pathogen Pseudocohnilembus persalinus provides insight into its virulence through horizontal gene transfer.</title>
        <authorList>
            <person name="Xiong J."/>
            <person name="Wang G."/>
            <person name="Cheng J."/>
            <person name="Tian M."/>
            <person name="Pan X."/>
            <person name="Warren A."/>
            <person name="Jiang C."/>
            <person name="Yuan D."/>
            <person name="Miao W."/>
        </authorList>
    </citation>
    <scope>NUCLEOTIDE SEQUENCE [LARGE SCALE GENOMIC DNA]</scope>
    <source>
        <strain evidence="1">36N120E</strain>
    </source>
</reference>
<dbReference type="Proteomes" id="UP000054937">
    <property type="component" value="Unassembled WGS sequence"/>
</dbReference>